<evidence type="ECO:0000256" key="9">
    <source>
        <dbReference type="SAM" id="Phobius"/>
    </source>
</evidence>
<evidence type="ECO:0000256" key="7">
    <source>
        <dbReference type="ARBA" id="ARBA00023008"/>
    </source>
</evidence>
<dbReference type="GO" id="GO:0046688">
    <property type="term" value="P:response to copper ion"/>
    <property type="evidence" value="ECO:0007669"/>
    <property type="project" value="InterPro"/>
</dbReference>
<feature type="transmembrane region" description="Helical" evidence="9">
    <location>
        <begin position="448"/>
        <end position="466"/>
    </location>
</feature>
<evidence type="ECO:0000256" key="6">
    <source>
        <dbReference type="ARBA" id="ARBA00022989"/>
    </source>
</evidence>
<evidence type="ECO:0000259" key="11">
    <source>
        <dbReference type="Pfam" id="PF05425"/>
    </source>
</evidence>
<feature type="transmembrane region" description="Helical" evidence="9">
    <location>
        <begin position="291"/>
        <end position="313"/>
    </location>
</feature>
<dbReference type="InterPro" id="IPR032694">
    <property type="entry name" value="CopC/D"/>
</dbReference>
<evidence type="ECO:0000256" key="3">
    <source>
        <dbReference type="ARBA" id="ARBA00022692"/>
    </source>
</evidence>
<feature type="transmembrane region" description="Helical" evidence="9">
    <location>
        <begin position="149"/>
        <end position="169"/>
    </location>
</feature>
<keyword evidence="5" id="KW-0732">Signal</keyword>
<dbReference type="Pfam" id="PF04234">
    <property type="entry name" value="CopC"/>
    <property type="match status" value="1"/>
</dbReference>
<gene>
    <name evidence="12" type="ORF">UFOPK2242_01361</name>
</gene>
<evidence type="ECO:0000313" key="12">
    <source>
        <dbReference type="EMBL" id="CAB4669204.1"/>
    </source>
</evidence>
<dbReference type="GO" id="GO:0042597">
    <property type="term" value="C:periplasmic space"/>
    <property type="evidence" value="ECO:0007669"/>
    <property type="project" value="InterPro"/>
</dbReference>
<dbReference type="InterPro" id="IPR014756">
    <property type="entry name" value="Ig_E-set"/>
</dbReference>
<reference evidence="12" key="1">
    <citation type="submission" date="2020-05" db="EMBL/GenBank/DDBJ databases">
        <authorList>
            <person name="Chiriac C."/>
            <person name="Salcher M."/>
            <person name="Ghai R."/>
            <person name="Kavagutti S V."/>
        </authorList>
    </citation>
    <scope>NUCLEOTIDE SEQUENCE</scope>
</reference>
<protein>
    <submittedName>
        <fullName evidence="12">Unannotated protein</fullName>
    </submittedName>
</protein>
<feature type="domain" description="CopC" evidence="10">
    <location>
        <begin position="19"/>
        <end position="114"/>
    </location>
</feature>
<feature type="domain" description="Copper resistance protein D" evidence="11">
    <location>
        <begin position="323"/>
        <end position="389"/>
    </location>
</feature>
<dbReference type="InterPro" id="IPR007348">
    <property type="entry name" value="CopC_dom"/>
</dbReference>
<accession>A0A6J6M8I9</accession>
<keyword evidence="3 9" id="KW-0812">Transmembrane</keyword>
<name>A0A6J6M8I9_9ZZZZ</name>
<evidence type="ECO:0000256" key="4">
    <source>
        <dbReference type="ARBA" id="ARBA00022723"/>
    </source>
</evidence>
<dbReference type="Gene3D" id="2.60.40.1220">
    <property type="match status" value="1"/>
</dbReference>
<evidence type="ECO:0000259" key="10">
    <source>
        <dbReference type="Pfam" id="PF04234"/>
    </source>
</evidence>
<dbReference type="Pfam" id="PF05425">
    <property type="entry name" value="CopD"/>
    <property type="match status" value="1"/>
</dbReference>
<dbReference type="PANTHER" id="PTHR34820">
    <property type="entry name" value="INNER MEMBRANE PROTEIN YEBZ"/>
    <property type="match status" value="1"/>
</dbReference>
<keyword evidence="7" id="KW-0186">Copper</keyword>
<keyword evidence="4" id="KW-0479">Metal-binding</keyword>
<keyword evidence="2" id="KW-1003">Cell membrane</keyword>
<evidence type="ECO:0000256" key="1">
    <source>
        <dbReference type="ARBA" id="ARBA00004651"/>
    </source>
</evidence>
<feature type="transmembrane region" description="Helical" evidence="9">
    <location>
        <begin position="363"/>
        <end position="381"/>
    </location>
</feature>
<dbReference type="AlphaFoldDB" id="A0A6J6M8I9"/>
<feature type="transmembrane region" description="Helical" evidence="9">
    <location>
        <begin position="226"/>
        <end position="247"/>
    </location>
</feature>
<dbReference type="GO" id="GO:0005507">
    <property type="term" value="F:copper ion binding"/>
    <property type="evidence" value="ECO:0007669"/>
    <property type="project" value="InterPro"/>
</dbReference>
<feature type="transmembrane region" description="Helical" evidence="9">
    <location>
        <begin position="259"/>
        <end position="279"/>
    </location>
</feature>
<evidence type="ECO:0000256" key="8">
    <source>
        <dbReference type="ARBA" id="ARBA00023136"/>
    </source>
</evidence>
<dbReference type="GO" id="GO:0006825">
    <property type="term" value="P:copper ion transport"/>
    <property type="evidence" value="ECO:0007669"/>
    <property type="project" value="InterPro"/>
</dbReference>
<dbReference type="InterPro" id="IPR014755">
    <property type="entry name" value="Cu-Rt/internalin_Ig-like"/>
</dbReference>
<evidence type="ECO:0000256" key="5">
    <source>
        <dbReference type="ARBA" id="ARBA00022729"/>
    </source>
</evidence>
<proteinExistence type="predicted"/>
<dbReference type="SUPFAM" id="SSF81296">
    <property type="entry name" value="E set domains"/>
    <property type="match status" value="1"/>
</dbReference>
<evidence type="ECO:0000256" key="2">
    <source>
        <dbReference type="ARBA" id="ARBA00022475"/>
    </source>
</evidence>
<dbReference type="PANTHER" id="PTHR34820:SF4">
    <property type="entry name" value="INNER MEMBRANE PROTEIN YEBZ"/>
    <property type="match status" value="1"/>
</dbReference>
<feature type="transmembrane region" description="Helical" evidence="9">
    <location>
        <begin position="181"/>
        <end position="206"/>
    </location>
</feature>
<comment type="subcellular location">
    <subcellularLocation>
        <location evidence="1">Cell membrane</location>
        <topology evidence="1">Multi-pass membrane protein</topology>
    </subcellularLocation>
</comment>
<feature type="transmembrane region" description="Helical" evidence="9">
    <location>
        <begin position="325"/>
        <end position="343"/>
    </location>
</feature>
<dbReference type="InterPro" id="IPR008457">
    <property type="entry name" value="Cu-R_CopD_dom"/>
</dbReference>
<dbReference type="EMBL" id="CAEZWM010000208">
    <property type="protein sequence ID" value="CAB4669204.1"/>
    <property type="molecule type" value="Genomic_DNA"/>
</dbReference>
<organism evidence="12">
    <name type="scientific">freshwater metagenome</name>
    <dbReference type="NCBI Taxonomy" id="449393"/>
    <lineage>
        <taxon>unclassified sequences</taxon>
        <taxon>metagenomes</taxon>
        <taxon>ecological metagenomes</taxon>
    </lineage>
</organism>
<keyword evidence="8 9" id="KW-0472">Membrane</keyword>
<sequence length="583" mass="61290">MLLVAGVALGASAAPAFAHAALESTVPVQGALLEESPPLIDLRFSEPISVSAESVRIIAASGETVKTVPPTGVPGSPGIMRQRVPVLDNGTYVVTWRIVSADAHPVRGAFTFSVGEVSSGGAGKNIANDFLSGGTTHRSVDIAYAVVRGLVYLAMAILIGGLFASIFVWRQALEHKRVRRLLWASWSALLSLTVVAFGLQGSYAAGANLSGMFDQSLWSNTWSTRIGTVLSIRILLVLALLPSMLLIKKPERKGWWAPLTVVLLIGIAITPGLGGHASVGSQSWIAMFADAIHVLAMSAWMGGLILLVVLATSGHTEEALESMPIWSRVATLSVLLVTLTGVARGYRELGGLSDILGSTYGRLLSLKVGLVLVALLLATLARDAVQRRWELDPEELAAADEEREALLSAGEKPPKRRGHSLVPDETGVSALTYVLPEATARRRLLRSVFAEVSILVFVIGVTAVLVNTAPAQSAQSGPWAATLEVGKLLADVNVSPARTGANEVHLTLNAPGGGPAQVLDVAVEFSLPSADIAPIDVEMRSAGIAHYTSVGFTPPVAGDWTMTLKVLVDPITEESATATVPIR</sequence>
<dbReference type="GO" id="GO:0005886">
    <property type="term" value="C:plasma membrane"/>
    <property type="evidence" value="ECO:0007669"/>
    <property type="project" value="UniProtKB-SubCell"/>
</dbReference>
<keyword evidence="6 9" id="KW-1133">Transmembrane helix</keyword>